<proteinExistence type="predicted"/>
<sequence length="191" mass="21962">MAELQSLYIRDLKMNENDQHFADGVALVQAYWAFSLEMCQRDREILRKIIVEGDYAHTPSSRRHPSSHRLYRNRLGASVPGWIVMRTLYKTLSDEYIEGMTAKGITVPTRDRTERYFKLMPPVTMPTEFNMNTDDARHYAANFPNLRQIPTTFRRLGTETERATVAMLKRLNAQILRGSAPVIAQPTTANA</sequence>
<dbReference type="AlphaFoldDB" id="A0A2K0ULG9"/>
<dbReference type="Proteomes" id="UP000236290">
    <property type="component" value="Unassembled WGS sequence"/>
</dbReference>
<organism evidence="1 2">
    <name type="scientific">Trichoderma harzianum</name>
    <name type="common">Hypocrea lixii</name>
    <dbReference type="NCBI Taxonomy" id="5544"/>
    <lineage>
        <taxon>Eukaryota</taxon>
        <taxon>Fungi</taxon>
        <taxon>Dikarya</taxon>
        <taxon>Ascomycota</taxon>
        <taxon>Pezizomycotina</taxon>
        <taxon>Sordariomycetes</taxon>
        <taxon>Hypocreomycetidae</taxon>
        <taxon>Hypocreales</taxon>
        <taxon>Hypocreaceae</taxon>
        <taxon>Trichoderma</taxon>
    </lineage>
</organism>
<reference evidence="1 2" key="1">
    <citation type="submission" date="2017-02" db="EMBL/GenBank/DDBJ databases">
        <title>Genomes of Trichoderma spp. with biocontrol activity.</title>
        <authorList>
            <person name="Gardiner D."/>
            <person name="Kazan K."/>
            <person name="Vos C."/>
            <person name="Harvey P."/>
        </authorList>
    </citation>
    <scope>NUCLEOTIDE SEQUENCE [LARGE SCALE GENOMIC DNA]</scope>
    <source>
        <strain evidence="1 2">Tr1</strain>
    </source>
</reference>
<evidence type="ECO:0000313" key="1">
    <source>
        <dbReference type="EMBL" id="PNP58631.1"/>
    </source>
</evidence>
<dbReference type="OrthoDB" id="4900119at2759"/>
<accession>A0A2K0ULG9</accession>
<dbReference type="EMBL" id="MTYI01000020">
    <property type="protein sequence ID" value="PNP58631.1"/>
    <property type="molecule type" value="Genomic_DNA"/>
</dbReference>
<comment type="caution">
    <text evidence="1">The sequence shown here is derived from an EMBL/GenBank/DDBJ whole genome shotgun (WGS) entry which is preliminary data.</text>
</comment>
<evidence type="ECO:0000313" key="2">
    <source>
        <dbReference type="Proteomes" id="UP000236290"/>
    </source>
</evidence>
<name>A0A2K0ULG9_TRIHA</name>
<gene>
    <name evidence="1" type="ORF">THARTR1_01647</name>
</gene>
<protein>
    <submittedName>
        <fullName evidence="1">Uncharacterized protein</fullName>
    </submittedName>
</protein>